<evidence type="ECO:0000256" key="1">
    <source>
        <dbReference type="SAM" id="MobiDB-lite"/>
    </source>
</evidence>
<feature type="transmembrane region" description="Helical" evidence="2">
    <location>
        <begin position="78"/>
        <end position="96"/>
    </location>
</feature>
<proteinExistence type="predicted"/>
<reference evidence="3 4" key="1">
    <citation type="submission" date="2019-02" db="EMBL/GenBank/DDBJ databases">
        <title>Deep-cultivation of Planctomycetes and their phenomic and genomic characterization uncovers novel biology.</title>
        <authorList>
            <person name="Wiegand S."/>
            <person name="Jogler M."/>
            <person name="Boedeker C."/>
            <person name="Pinto D."/>
            <person name="Vollmers J."/>
            <person name="Rivas-Marin E."/>
            <person name="Kohn T."/>
            <person name="Peeters S.H."/>
            <person name="Heuer A."/>
            <person name="Rast P."/>
            <person name="Oberbeckmann S."/>
            <person name="Bunk B."/>
            <person name="Jeske O."/>
            <person name="Meyerdierks A."/>
            <person name="Storesund J.E."/>
            <person name="Kallscheuer N."/>
            <person name="Luecker S."/>
            <person name="Lage O.M."/>
            <person name="Pohl T."/>
            <person name="Merkel B.J."/>
            <person name="Hornburger P."/>
            <person name="Mueller R.-W."/>
            <person name="Bruemmer F."/>
            <person name="Labrenz M."/>
            <person name="Spormann A.M."/>
            <person name="Op den Camp H."/>
            <person name="Overmann J."/>
            <person name="Amann R."/>
            <person name="Jetten M.S.M."/>
            <person name="Mascher T."/>
            <person name="Medema M.H."/>
            <person name="Devos D.P."/>
            <person name="Kaster A.-K."/>
            <person name="Ovreas L."/>
            <person name="Rohde M."/>
            <person name="Galperin M.Y."/>
            <person name="Jogler C."/>
        </authorList>
    </citation>
    <scope>NUCLEOTIDE SEQUENCE [LARGE SCALE GENOMIC DNA]</scope>
    <source>
        <strain evidence="3 4">K22_7</strain>
    </source>
</reference>
<evidence type="ECO:0000313" key="4">
    <source>
        <dbReference type="Proteomes" id="UP000318538"/>
    </source>
</evidence>
<organism evidence="3 4">
    <name type="scientific">Rubripirellula lacrimiformis</name>
    <dbReference type="NCBI Taxonomy" id="1930273"/>
    <lineage>
        <taxon>Bacteria</taxon>
        <taxon>Pseudomonadati</taxon>
        <taxon>Planctomycetota</taxon>
        <taxon>Planctomycetia</taxon>
        <taxon>Pirellulales</taxon>
        <taxon>Pirellulaceae</taxon>
        <taxon>Rubripirellula</taxon>
    </lineage>
</organism>
<dbReference type="InterPro" id="IPR025329">
    <property type="entry name" value="DUF4235"/>
</dbReference>
<feature type="compositionally biased region" description="Basic and acidic residues" evidence="1">
    <location>
        <begin position="1"/>
        <end position="10"/>
    </location>
</feature>
<dbReference type="Proteomes" id="UP000318538">
    <property type="component" value="Chromosome"/>
</dbReference>
<name>A0A517NC74_9BACT</name>
<feature type="region of interest" description="Disordered" evidence="1">
    <location>
        <begin position="1"/>
        <end position="30"/>
    </location>
</feature>
<gene>
    <name evidence="3" type="ORF">K227x_30950</name>
</gene>
<dbReference type="OrthoDB" id="284399at2"/>
<keyword evidence="2" id="KW-1133">Transmembrane helix</keyword>
<dbReference type="AlphaFoldDB" id="A0A517NC74"/>
<evidence type="ECO:0000256" key="2">
    <source>
        <dbReference type="SAM" id="Phobius"/>
    </source>
</evidence>
<keyword evidence="2" id="KW-0472">Membrane</keyword>
<dbReference type="RefSeq" id="WP_145170456.1">
    <property type="nucleotide sequence ID" value="NZ_CP036525.1"/>
</dbReference>
<dbReference type="EMBL" id="CP036525">
    <property type="protein sequence ID" value="QDT04701.1"/>
    <property type="molecule type" value="Genomic_DNA"/>
</dbReference>
<dbReference type="Pfam" id="PF14019">
    <property type="entry name" value="DUF4235"/>
    <property type="match status" value="1"/>
</dbReference>
<keyword evidence="4" id="KW-1185">Reference proteome</keyword>
<sequence>MLDHVQEKLSHPSGAQQQKSEPDGRNAGVGKTENLCAFGAAIAATFVARNALQAGWRATLNREPPKNPASREVDWNDALLWGLASGALVGIVRIAARRASSDAYHRYVHRDR</sequence>
<protein>
    <recommendedName>
        <fullName evidence="5">DUF4235 domain-containing protein</fullName>
    </recommendedName>
</protein>
<keyword evidence="2" id="KW-0812">Transmembrane</keyword>
<accession>A0A517NC74</accession>
<dbReference type="KEGG" id="rlc:K227x_30950"/>
<evidence type="ECO:0000313" key="3">
    <source>
        <dbReference type="EMBL" id="QDT04701.1"/>
    </source>
</evidence>
<evidence type="ECO:0008006" key="5">
    <source>
        <dbReference type="Google" id="ProtNLM"/>
    </source>
</evidence>